<protein>
    <recommendedName>
        <fullName evidence="3">ATP-binding cassette, subfamily B</fullName>
    </recommendedName>
</protein>
<dbReference type="SUPFAM" id="SSF52540">
    <property type="entry name" value="P-loop containing nucleoside triphosphate hydrolases"/>
    <property type="match status" value="1"/>
</dbReference>
<reference evidence="1 2" key="2">
    <citation type="submission" date="2016-08" db="EMBL/GenBank/DDBJ databases">
        <title>Orenia metallireducens sp. nov. strain Z6, a Novel Metal-reducing Firmicute from the Deep Subsurface.</title>
        <authorList>
            <person name="Maxim B.I."/>
            <person name="Kenneth K."/>
            <person name="Flynn T.M."/>
            <person name="Oloughlin E.J."/>
            <person name="Locke R.A."/>
            <person name="Weber J.R."/>
            <person name="Egan S.M."/>
            <person name="Mackie R.I."/>
            <person name="Cann I.K."/>
        </authorList>
    </citation>
    <scope>NUCLEOTIDE SEQUENCE [LARGE SCALE GENOMIC DNA]</scope>
    <source>
        <strain evidence="1 2">Z6</strain>
    </source>
</reference>
<dbReference type="OrthoDB" id="9802264at2"/>
<gene>
    <name evidence="1" type="ORF">U472_07585</name>
</gene>
<dbReference type="Proteomes" id="UP000093514">
    <property type="component" value="Unassembled WGS sequence"/>
</dbReference>
<evidence type="ECO:0000313" key="2">
    <source>
        <dbReference type="Proteomes" id="UP000093514"/>
    </source>
</evidence>
<dbReference type="Gene3D" id="3.40.50.300">
    <property type="entry name" value="P-loop containing nucleotide triphosphate hydrolases"/>
    <property type="match status" value="1"/>
</dbReference>
<evidence type="ECO:0000313" key="1">
    <source>
        <dbReference type="EMBL" id="OCL27315.1"/>
    </source>
</evidence>
<dbReference type="InterPro" id="IPR039421">
    <property type="entry name" value="Type_1_exporter"/>
</dbReference>
<dbReference type="InterPro" id="IPR027417">
    <property type="entry name" value="P-loop_NTPase"/>
</dbReference>
<dbReference type="PANTHER" id="PTHR43394">
    <property type="entry name" value="ATP-DEPENDENT PERMEASE MDL1, MITOCHONDRIAL"/>
    <property type="match status" value="1"/>
</dbReference>
<proteinExistence type="predicted"/>
<dbReference type="RefSeq" id="WP_068717071.1">
    <property type="nucleotide sequence ID" value="NZ_LWDV01000008.1"/>
</dbReference>
<keyword evidence="2" id="KW-1185">Reference proteome</keyword>
<dbReference type="AlphaFoldDB" id="A0A1C0AAK7"/>
<comment type="caution">
    <text evidence="1">The sequence shown here is derived from an EMBL/GenBank/DDBJ whole genome shotgun (WGS) entry which is preliminary data.</text>
</comment>
<accession>A0A1C0AAK7</accession>
<evidence type="ECO:0008006" key="3">
    <source>
        <dbReference type="Google" id="ProtNLM"/>
    </source>
</evidence>
<dbReference type="GO" id="GO:0015421">
    <property type="term" value="F:ABC-type oligopeptide transporter activity"/>
    <property type="evidence" value="ECO:0007669"/>
    <property type="project" value="TreeGrafter"/>
</dbReference>
<dbReference type="PANTHER" id="PTHR43394:SF1">
    <property type="entry name" value="ATP-BINDING CASSETTE SUB-FAMILY B MEMBER 10, MITOCHONDRIAL"/>
    <property type="match status" value="1"/>
</dbReference>
<reference evidence="2" key="1">
    <citation type="submission" date="2016-07" db="EMBL/GenBank/DDBJ databases">
        <authorList>
            <person name="Florea S."/>
            <person name="Webb J.S."/>
            <person name="Jaromczyk J."/>
            <person name="Schardl C.L."/>
        </authorList>
    </citation>
    <scope>NUCLEOTIDE SEQUENCE [LARGE SCALE GENOMIC DNA]</scope>
    <source>
        <strain evidence="2">Z6</strain>
    </source>
</reference>
<name>A0A1C0AAK7_9FIRM</name>
<sequence length="100" mass="11041">MAIARTLALKPPILIFDDSTSAVDMKTEALILKALTKNIKNQTNIIVAQRISTIMNADKILVLEDGKITAIGTHEELLTESKVYQDIFESQFGEEKANHG</sequence>
<dbReference type="EMBL" id="LWDV01000008">
    <property type="protein sequence ID" value="OCL27315.1"/>
    <property type="molecule type" value="Genomic_DNA"/>
</dbReference>
<organism evidence="1 2">
    <name type="scientific">Orenia metallireducens</name>
    <dbReference type="NCBI Taxonomy" id="1413210"/>
    <lineage>
        <taxon>Bacteria</taxon>
        <taxon>Bacillati</taxon>
        <taxon>Bacillota</taxon>
        <taxon>Clostridia</taxon>
        <taxon>Halanaerobiales</taxon>
        <taxon>Halobacteroidaceae</taxon>
        <taxon>Orenia</taxon>
    </lineage>
</organism>